<dbReference type="FunCoup" id="J3PCB9">
    <property type="interactions" value="17"/>
</dbReference>
<evidence type="ECO:0000313" key="12">
    <source>
        <dbReference type="EnsemblFungi" id="EJT71889"/>
    </source>
</evidence>
<evidence type="ECO:0000256" key="4">
    <source>
        <dbReference type="ARBA" id="ARBA00022554"/>
    </source>
</evidence>
<evidence type="ECO:0000256" key="2">
    <source>
        <dbReference type="ARBA" id="ARBA00008335"/>
    </source>
</evidence>
<accession>J3PCB9</accession>
<reference evidence="11" key="3">
    <citation type="submission" date="2010-09" db="EMBL/GenBank/DDBJ databases">
        <title>Annotation of Gaeumannomyces graminis var. tritici R3-111a-1.</title>
        <authorList>
            <consortium name="The Broad Institute Genome Sequencing Platform"/>
            <person name="Ma L.-J."/>
            <person name="Dead R."/>
            <person name="Young S.K."/>
            <person name="Zeng Q."/>
            <person name="Gargeya S."/>
            <person name="Fitzgerald M."/>
            <person name="Haas B."/>
            <person name="Abouelleil A."/>
            <person name="Alvarado L."/>
            <person name="Arachchi H.M."/>
            <person name="Berlin A."/>
            <person name="Brown A."/>
            <person name="Chapman S.B."/>
            <person name="Chen Z."/>
            <person name="Dunbar C."/>
            <person name="Freedman E."/>
            <person name="Gearin G."/>
            <person name="Gellesch M."/>
            <person name="Goldberg J."/>
            <person name="Griggs A."/>
            <person name="Gujja S."/>
            <person name="Heiman D."/>
            <person name="Howarth C."/>
            <person name="Larson L."/>
            <person name="Lui A."/>
            <person name="MacDonald P.J.P."/>
            <person name="Mehta T."/>
            <person name="Montmayeur A."/>
            <person name="Murphy C."/>
            <person name="Neiman D."/>
            <person name="Pearson M."/>
            <person name="Priest M."/>
            <person name="Roberts A."/>
            <person name="Saif S."/>
            <person name="Shea T."/>
            <person name="Shenoy N."/>
            <person name="Sisk P."/>
            <person name="Stolte C."/>
            <person name="Sykes S."/>
            <person name="Yandava C."/>
            <person name="Wortman J."/>
            <person name="Nusbaum C."/>
            <person name="Birren B."/>
        </authorList>
    </citation>
    <scope>NUCLEOTIDE SEQUENCE</scope>
    <source>
        <strain evidence="11">R3-111a-1</strain>
    </source>
</reference>
<keyword evidence="13" id="KW-1185">Reference proteome</keyword>
<feature type="transmembrane region" description="Helical" evidence="10">
    <location>
        <begin position="650"/>
        <end position="668"/>
    </location>
</feature>
<feature type="transmembrane region" description="Helical" evidence="10">
    <location>
        <begin position="225"/>
        <end position="244"/>
    </location>
</feature>
<dbReference type="InterPro" id="IPR011701">
    <property type="entry name" value="MFS"/>
</dbReference>
<evidence type="ECO:0000313" key="13">
    <source>
        <dbReference type="Proteomes" id="UP000006039"/>
    </source>
</evidence>
<gene>
    <name evidence="12" type="primary">20351600</name>
    <name evidence="11" type="ORF">GGTG_11142</name>
</gene>
<keyword evidence="5 10" id="KW-0812">Transmembrane</keyword>
<comment type="subcellular location">
    <subcellularLocation>
        <location evidence="1">Vacuole membrane</location>
        <topology evidence="1">Multi-pass membrane protein</topology>
    </subcellularLocation>
</comment>
<dbReference type="GO" id="GO:0022857">
    <property type="term" value="F:transmembrane transporter activity"/>
    <property type="evidence" value="ECO:0007669"/>
    <property type="project" value="InterPro"/>
</dbReference>
<feature type="region of interest" description="Disordered" evidence="9">
    <location>
        <begin position="1"/>
        <end position="44"/>
    </location>
</feature>
<dbReference type="Gene3D" id="1.20.1250.20">
    <property type="entry name" value="MFS general substrate transporter like domains"/>
    <property type="match status" value="1"/>
</dbReference>
<feature type="transmembrane region" description="Helical" evidence="10">
    <location>
        <begin position="587"/>
        <end position="608"/>
    </location>
</feature>
<reference evidence="13" key="1">
    <citation type="submission" date="2010-07" db="EMBL/GenBank/DDBJ databases">
        <title>The genome sequence of Gaeumannomyces graminis var. tritici strain R3-111a-1.</title>
        <authorList>
            <consortium name="The Broad Institute Genome Sequencing Platform"/>
            <person name="Ma L.-J."/>
            <person name="Dead R."/>
            <person name="Young S."/>
            <person name="Zeng Q."/>
            <person name="Koehrsen M."/>
            <person name="Alvarado L."/>
            <person name="Berlin A."/>
            <person name="Chapman S.B."/>
            <person name="Chen Z."/>
            <person name="Freedman E."/>
            <person name="Gellesch M."/>
            <person name="Goldberg J."/>
            <person name="Griggs A."/>
            <person name="Gujja S."/>
            <person name="Heilman E.R."/>
            <person name="Heiman D."/>
            <person name="Hepburn T."/>
            <person name="Howarth C."/>
            <person name="Jen D."/>
            <person name="Larson L."/>
            <person name="Mehta T."/>
            <person name="Neiman D."/>
            <person name="Pearson M."/>
            <person name="Roberts A."/>
            <person name="Saif S."/>
            <person name="Shea T."/>
            <person name="Shenoy N."/>
            <person name="Sisk P."/>
            <person name="Stolte C."/>
            <person name="Sykes S."/>
            <person name="Walk T."/>
            <person name="White J."/>
            <person name="Yandava C."/>
            <person name="Haas B."/>
            <person name="Nusbaum C."/>
            <person name="Birren B."/>
        </authorList>
    </citation>
    <scope>NUCLEOTIDE SEQUENCE [LARGE SCALE GENOMIC DNA]</scope>
    <source>
        <strain evidence="13">R3-111a-1</strain>
    </source>
</reference>
<dbReference type="Pfam" id="PF07690">
    <property type="entry name" value="MFS_1"/>
    <property type="match status" value="1"/>
</dbReference>
<dbReference type="EnsemblFungi" id="EJT71889">
    <property type="protein sequence ID" value="EJT71889"/>
    <property type="gene ID" value="GGTG_11142"/>
</dbReference>
<feature type="transmembrane region" description="Helical" evidence="10">
    <location>
        <begin position="75"/>
        <end position="99"/>
    </location>
</feature>
<evidence type="ECO:0000256" key="3">
    <source>
        <dbReference type="ARBA" id="ARBA00022448"/>
    </source>
</evidence>
<evidence type="ECO:0000256" key="9">
    <source>
        <dbReference type="SAM" id="MobiDB-lite"/>
    </source>
</evidence>
<feature type="transmembrane region" description="Helical" evidence="10">
    <location>
        <begin position="525"/>
        <end position="546"/>
    </location>
</feature>
<name>J3PCB9_GAET3</name>
<keyword evidence="6 10" id="KW-1133">Transmembrane helix</keyword>
<keyword evidence="7 10" id="KW-0472">Membrane</keyword>
<dbReference type="RefSeq" id="XP_009227286.1">
    <property type="nucleotide sequence ID" value="XM_009229022.1"/>
</dbReference>
<dbReference type="OrthoDB" id="199930at2759"/>
<reference evidence="12" key="4">
    <citation type="journal article" date="2015" name="G3 (Bethesda)">
        <title>Genome sequences of three phytopathogenic species of the Magnaporthaceae family of fungi.</title>
        <authorList>
            <person name="Okagaki L.H."/>
            <person name="Nunes C.C."/>
            <person name="Sailsbery J."/>
            <person name="Clay B."/>
            <person name="Brown D."/>
            <person name="John T."/>
            <person name="Oh Y."/>
            <person name="Young N."/>
            <person name="Fitzgerald M."/>
            <person name="Haas B.J."/>
            <person name="Zeng Q."/>
            <person name="Young S."/>
            <person name="Adiconis X."/>
            <person name="Fan L."/>
            <person name="Levin J.Z."/>
            <person name="Mitchell T.K."/>
            <person name="Okubara P.A."/>
            <person name="Farman M.L."/>
            <person name="Kohn L.M."/>
            <person name="Birren B."/>
            <person name="Ma L.-J."/>
            <person name="Dean R.A."/>
        </authorList>
    </citation>
    <scope>NUCLEOTIDE SEQUENCE</scope>
    <source>
        <strain evidence="12">R3-111a-1</strain>
    </source>
</reference>
<feature type="compositionally biased region" description="Basic and acidic residues" evidence="9">
    <location>
        <begin position="369"/>
        <end position="381"/>
    </location>
</feature>
<dbReference type="SUPFAM" id="SSF103473">
    <property type="entry name" value="MFS general substrate transporter"/>
    <property type="match status" value="1"/>
</dbReference>
<reference evidence="11" key="2">
    <citation type="submission" date="2010-07" db="EMBL/GenBank/DDBJ databases">
        <authorList>
            <consortium name="The Broad Institute Genome Sequencing Platform"/>
            <consortium name="Broad Institute Genome Sequencing Center for Infectious Disease"/>
            <person name="Ma L.-J."/>
            <person name="Dead R."/>
            <person name="Young S."/>
            <person name="Zeng Q."/>
            <person name="Koehrsen M."/>
            <person name="Alvarado L."/>
            <person name="Berlin A."/>
            <person name="Chapman S.B."/>
            <person name="Chen Z."/>
            <person name="Freedman E."/>
            <person name="Gellesch M."/>
            <person name="Goldberg J."/>
            <person name="Griggs A."/>
            <person name="Gujja S."/>
            <person name="Heilman E.R."/>
            <person name="Heiman D."/>
            <person name="Hepburn T."/>
            <person name="Howarth C."/>
            <person name="Jen D."/>
            <person name="Larson L."/>
            <person name="Mehta T."/>
            <person name="Neiman D."/>
            <person name="Pearson M."/>
            <person name="Roberts A."/>
            <person name="Saif S."/>
            <person name="Shea T."/>
            <person name="Shenoy N."/>
            <person name="Sisk P."/>
            <person name="Stolte C."/>
            <person name="Sykes S."/>
            <person name="Walk T."/>
            <person name="White J."/>
            <person name="Yandava C."/>
            <person name="Haas B."/>
            <person name="Nusbaum C."/>
            <person name="Birren B."/>
        </authorList>
    </citation>
    <scope>NUCLEOTIDE SEQUENCE</scope>
    <source>
        <strain evidence="11">R3-111a-1</strain>
    </source>
</reference>
<reference evidence="12" key="5">
    <citation type="submission" date="2018-04" db="UniProtKB">
        <authorList>
            <consortium name="EnsemblFungi"/>
        </authorList>
    </citation>
    <scope>IDENTIFICATION</scope>
    <source>
        <strain evidence="12">R3-111a-1</strain>
    </source>
</reference>
<protein>
    <recommendedName>
        <fullName evidence="8">Probable transporter MCH1</fullName>
    </recommendedName>
</protein>
<sequence>MASSPAQAALLQRRQRSLSASSSSSAAPSTLGPLSSAASSIRSLSPLGRPAGPWFRRRRSSRSRNTAAAARARKVAFASAILSALCAGSITVFSLYGHIFQSRLRYTQFEVNGVAIAGSVSSYLPVPLLGYLCDRIGPAPLSLASAGIFATGYSLAATVFAHVDDAVRNGRPPHNSLHSGTVTGGPISYALMISAFVCIGVGTASMYLSAVATCAKNFGTGKHRGLALAMPIAAFGLSGMWQSQVGSRVLYERLGDGNRGDVDVFRFFIFLAVVLAIAGVIGFFCLRIVNEDELIDEAVEELERSGLLTGSALFTPGGGRIAASAGGYGTMGTVVERSNPFEDPAYVATGGSDDFNSSSDDTAVNPDGSTRDIDPSSKGPDEEAALLASEQRVEDMQAMKKEWVLNAETRRFLTDHTMWLFAAGFFFMVGPGEAFINNMGTVIKTLYPPAAQGGGGQPLTTVATHVSIIGITSTIARLATGTLTDLLAPSPGSQHIQLTSSQMLERHPTSSGCFSCRPSVSRVSFLLFSAALLSAGLATLASGVAQGHGDRFWIVSSLVGAGYGAVFSLTPIIITVIWGVENFATNWGIVATMPALGATMWGLIYSAVYEAGASAAARSRSAETAPQQPGHGGDGGDIFCYGTVCYATTFWAMSASVWVACVLVVLAWKGRNGWAQRGIVI</sequence>
<feature type="transmembrane region" description="Helical" evidence="10">
    <location>
        <begin position="552"/>
        <end position="580"/>
    </location>
</feature>
<organism evidence="11">
    <name type="scientific">Gaeumannomyces tritici (strain R3-111a-1)</name>
    <name type="common">Wheat and barley take-all root rot fungus</name>
    <name type="synonym">Gaeumannomyces graminis var. tritici</name>
    <dbReference type="NCBI Taxonomy" id="644352"/>
    <lineage>
        <taxon>Eukaryota</taxon>
        <taxon>Fungi</taxon>
        <taxon>Dikarya</taxon>
        <taxon>Ascomycota</taxon>
        <taxon>Pezizomycotina</taxon>
        <taxon>Sordariomycetes</taxon>
        <taxon>Sordariomycetidae</taxon>
        <taxon>Magnaporthales</taxon>
        <taxon>Magnaporthaceae</taxon>
        <taxon>Gaeumannomyces</taxon>
    </lineage>
</organism>
<dbReference type="CDD" id="cd17354">
    <property type="entry name" value="MFS_Mch1p_like"/>
    <property type="match status" value="1"/>
</dbReference>
<feature type="transmembrane region" description="Helical" evidence="10">
    <location>
        <begin position="111"/>
        <end position="131"/>
    </location>
</feature>
<evidence type="ECO:0000256" key="5">
    <source>
        <dbReference type="ARBA" id="ARBA00022692"/>
    </source>
</evidence>
<feature type="region of interest" description="Disordered" evidence="9">
    <location>
        <begin position="349"/>
        <end position="383"/>
    </location>
</feature>
<dbReference type="GeneID" id="20351600"/>
<feature type="transmembrane region" description="Helical" evidence="10">
    <location>
        <begin position="264"/>
        <end position="286"/>
    </location>
</feature>
<feature type="transmembrane region" description="Helical" evidence="10">
    <location>
        <begin position="143"/>
        <end position="163"/>
    </location>
</feature>
<dbReference type="Proteomes" id="UP000006039">
    <property type="component" value="Unassembled WGS sequence"/>
</dbReference>
<dbReference type="VEuPathDB" id="FungiDB:GGTG_11142"/>
<dbReference type="PANTHER" id="PTHR21576">
    <property type="entry name" value="UNCHARACTERIZED NODULIN-LIKE PROTEIN"/>
    <property type="match status" value="1"/>
</dbReference>
<dbReference type="PANTHER" id="PTHR21576:SF45">
    <property type="entry name" value="TRANSPORTER MCH1-RELATED"/>
    <property type="match status" value="1"/>
</dbReference>
<evidence type="ECO:0000256" key="8">
    <source>
        <dbReference type="ARBA" id="ARBA00039330"/>
    </source>
</evidence>
<dbReference type="eggNOG" id="ENOG502S0C9">
    <property type="taxonomic scope" value="Eukaryota"/>
</dbReference>
<keyword evidence="4" id="KW-0926">Vacuole</keyword>
<evidence type="ECO:0000256" key="6">
    <source>
        <dbReference type="ARBA" id="ARBA00022989"/>
    </source>
</evidence>
<evidence type="ECO:0000256" key="10">
    <source>
        <dbReference type="SAM" id="Phobius"/>
    </source>
</evidence>
<keyword evidence="3" id="KW-0813">Transport</keyword>
<proteinExistence type="inferred from homology"/>
<evidence type="ECO:0000256" key="7">
    <source>
        <dbReference type="ARBA" id="ARBA00023136"/>
    </source>
</evidence>
<dbReference type="InterPro" id="IPR036259">
    <property type="entry name" value="MFS_trans_sf"/>
</dbReference>
<evidence type="ECO:0000256" key="1">
    <source>
        <dbReference type="ARBA" id="ARBA00004128"/>
    </source>
</evidence>
<dbReference type="EMBL" id="GL385400">
    <property type="protein sequence ID" value="EJT71889.1"/>
    <property type="molecule type" value="Genomic_DNA"/>
</dbReference>
<dbReference type="HOGENOM" id="CLU_012596_2_0_1"/>
<feature type="transmembrane region" description="Helical" evidence="10">
    <location>
        <begin position="187"/>
        <end position="213"/>
    </location>
</feature>
<comment type="similarity">
    <text evidence="2">Belongs to the major facilitator superfamily.</text>
</comment>
<dbReference type="AlphaFoldDB" id="J3PCB9"/>
<feature type="compositionally biased region" description="Low complexity" evidence="9">
    <location>
        <begin position="352"/>
        <end position="361"/>
    </location>
</feature>
<evidence type="ECO:0000313" key="11">
    <source>
        <dbReference type="EMBL" id="EJT71889.1"/>
    </source>
</evidence>
<dbReference type="GO" id="GO:0000329">
    <property type="term" value="C:fungal-type vacuole membrane"/>
    <property type="evidence" value="ECO:0007669"/>
    <property type="project" value="TreeGrafter"/>
</dbReference>